<proteinExistence type="predicted"/>
<protein>
    <submittedName>
        <fullName evidence="1">Uncharacterized protein</fullName>
    </submittedName>
</protein>
<dbReference type="RefSeq" id="WP_147400327.1">
    <property type="nucleotide sequence ID" value="NZ_CZAI01000004.1"/>
</dbReference>
<dbReference type="Proteomes" id="UP000095657">
    <property type="component" value="Unassembled WGS sequence"/>
</dbReference>
<sequence length="721" mass="80781">MKKVYYTLLIILFIACSEEDNLPDNMSLPSEEEYETELVNPDYVNIDQETTRLVECDPDKGRYTFTSNMSTEKIRPGSILTVDADTIGYIVIVQSVEKKGENISITATPGSMCDIFANTDFVLTTSDHGKSRAYPSNNVYTPVKIVYRDENGKAQTRTVSREGSHITGDLWDWEKDFDGMTFYKDENSKVYMQKANYGINIDLTMYLSFGGRTVNEVINNAYKQYKSKALEVSAMVEGNVYSNFILRADIAGKIQYQENEDELCKHNVFRPILVWFNVNGVPICVTLSADLYRGASIEANGEISAYMGVQNTGTANVGIKWSQNDGISPVKEITSDEKAIYPTIEGKGSITAKAWLYPRIHVTLYDLLGPSFDIKPYIGSQLKGGFRKTLLDPSNDYCAWALRNFTGMDIESGLSLMFMNYEVEHLTTGSLNVFEKDLFCSPTDIHIYKASSNEIVKDCPITVSFEVYDTDYLLGKSSPTILPQFVTFESEGRLSSKYGIAENGIVTVTWTPSMDNDMLKAVLYNEAGKVIKEAVWGGNDAVDLGLSVKWAPQNLGASVPEEIGDFFAWAETAPRNPEHYDIFDYIYDNNLPLQHISGTSYDAATVRKGGHWRMPTDAEVSELEHKCTRKEIIKNGVYGMLFTGANGNSIFLPYTESSHYCALNNKVIYIEEPIGFYWTGDISDKGSNMAIWFSFANDYCSFAHCHGGAYSLNPIRPVWSD</sequence>
<accession>A0A174MYD6</accession>
<name>A0A174MYD6_9BACE</name>
<gene>
    <name evidence="1" type="ORF">ERS852494_02167</name>
</gene>
<dbReference type="EMBL" id="CZAI01000004">
    <property type="protein sequence ID" value="CUP40071.1"/>
    <property type="molecule type" value="Genomic_DNA"/>
</dbReference>
<evidence type="ECO:0000313" key="2">
    <source>
        <dbReference type="Proteomes" id="UP000095657"/>
    </source>
</evidence>
<dbReference type="PROSITE" id="PS51257">
    <property type="entry name" value="PROKAR_LIPOPROTEIN"/>
    <property type="match status" value="1"/>
</dbReference>
<evidence type="ECO:0000313" key="1">
    <source>
        <dbReference type="EMBL" id="CUP40071.1"/>
    </source>
</evidence>
<reference evidence="1 2" key="1">
    <citation type="submission" date="2015-09" db="EMBL/GenBank/DDBJ databases">
        <authorList>
            <consortium name="Pathogen Informatics"/>
        </authorList>
    </citation>
    <scope>NUCLEOTIDE SEQUENCE [LARGE SCALE GENOMIC DNA]</scope>
    <source>
        <strain evidence="1 2">2789STDY5834880</strain>
    </source>
</reference>
<organism evidence="1 2">
    <name type="scientific">Bacteroides caccae</name>
    <dbReference type="NCBI Taxonomy" id="47678"/>
    <lineage>
        <taxon>Bacteria</taxon>
        <taxon>Pseudomonadati</taxon>
        <taxon>Bacteroidota</taxon>
        <taxon>Bacteroidia</taxon>
        <taxon>Bacteroidales</taxon>
        <taxon>Bacteroidaceae</taxon>
        <taxon>Bacteroides</taxon>
    </lineage>
</organism>
<dbReference type="AlphaFoldDB" id="A0A174MYD6"/>
<dbReference type="STRING" id="47678.ERS852494_02167"/>